<feature type="compositionally biased region" description="Pro residues" evidence="1">
    <location>
        <begin position="45"/>
        <end position="61"/>
    </location>
</feature>
<evidence type="ECO:0000256" key="1">
    <source>
        <dbReference type="SAM" id="MobiDB-lite"/>
    </source>
</evidence>
<accession>A0A7X5XXP3</accession>
<keyword evidence="2" id="KW-0732">Signal</keyword>
<evidence type="ECO:0000313" key="3">
    <source>
        <dbReference type="EMBL" id="NJB96925.1"/>
    </source>
</evidence>
<proteinExistence type="predicted"/>
<dbReference type="Proteomes" id="UP000531251">
    <property type="component" value="Unassembled WGS sequence"/>
</dbReference>
<dbReference type="AlphaFoldDB" id="A0A7X5XXP3"/>
<feature type="signal peptide" evidence="2">
    <location>
        <begin position="1"/>
        <end position="27"/>
    </location>
</feature>
<sequence>MKTSPTRASRLAIAAALLAAIGVPAFSQQQKAPESLLPPGFDQPAPRPQPSPRPSPSPAPSPSSSAAPVTAPSPSGDVAPVGGDMGPDAFDVEESNASVAVAPAIDLSQYDLPKGVRRPLDRIGILAAGNAPFPADAFGDVAGATQVTLMRRLDAPVASRWVSIALRRALMSPLDTPSGIDGADYAAERAWLLLRMGEATAARGLVSYVDIDDYTNALDRVAMQVALATGDPAAVCPIVDDAASNIPDRGWALAQAICAGLAGKPSEADQRLDAASKGKPRNDLDTLLATKVVGMGIDSRRAVTIDWVGVPALSAWRFGMATAAGVDIPDNLFATVGPEFRYWQALSPAVAPVNRAGAAELAAAAGVLSNAALVDLYAELDQASDVPDPLQKTVRDLRGAYTGSAAERVQAMKSLWDAAESPRLRYARLVLTAKAAAWIPANKNAAEPDRLIAAMLSAGYDSAALQWRGVVAPGSEGWALLALADAGGPIGYSDFERYAGAASPRKAAMLLAGLAGLGRLSSTDAQRGAEATKVAIGGVNAWTQAIDRAGTANQPGMVALLAGVGMQSPRWDQVTPEALYHIVAAMRAAGMANYARMVAVEAVTRAE</sequence>
<feature type="chain" id="PRO_5031180790" evidence="2">
    <location>
        <begin position="28"/>
        <end position="607"/>
    </location>
</feature>
<comment type="caution">
    <text evidence="3">The sequence shown here is derived from an EMBL/GenBank/DDBJ whole genome shotgun (WGS) entry which is preliminary data.</text>
</comment>
<evidence type="ECO:0000256" key="2">
    <source>
        <dbReference type="SAM" id="SignalP"/>
    </source>
</evidence>
<gene>
    <name evidence="3" type="ORF">GGR89_001231</name>
</gene>
<dbReference type="EMBL" id="JAATJB010000003">
    <property type="protein sequence ID" value="NJB96925.1"/>
    <property type="molecule type" value="Genomic_DNA"/>
</dbReference>
<reference evidence="3 4" key="1">
    <citation type="submission" date="2020-03" db="EMBL/GenBank/DDBJ databases">
        <title>Genomic Encyclopedia of Type Strains, Phase IV (KMG-IV): sequencing the most valuable type-strain genomes for metagenomic binning, comparative biology and taxonomic classification.</title>
        <authorList>
            <person name="Goeker M."/>
        </authorList>
    </citation>
    <scope>NUCLEOTIDE SEQUENCE [LARGE SCALE GENOMIC DNA]</scope>
    <source>
        <strain evidence="3 4">DSM 7225</strain>
    </source>
</reference>
<dbReference type="RefSeq" id="WP_241218085.1">
    <property type="nucleotide sequence ID" value="NZ_BAAADY010000002.1"/>
</dbReference>
<organism evidence="3 4">
    <name type="scientific">Sphingomonas trueperi</name>
    <dbReference type="NCBI Taxonomy" id="53317"/>
    <lineage>
        <taxon>Bacteria</taxon>
        <taxon>Pseudomonadati</taxon>
        <taxon>Pseudomonadota</taxon>
        <taxon>Alphaproteobacteria</taxon>
        <taxon>Sphingomonadales</taxon>
        <taxon>Sphingomonadaceae</taxon>
        <taxon>Sphingomonas</taxon>
    </lineage>
</organism>
<keyword evidence="4" id="KW-1185">Reference proteome</keyword>
<protein>
    <submittedName>
        <fullName evidence="3">Uncharacterized protein</fullName>
    </submittedName>
</protein>
<feature type="compositionally biased region" description="Low complexity" evidence="1">
    <location>
        <begin position="62"/>
        <end position="75"/>
    </location>
</feature>
<feature type="region of interest" description="Disordered" evidence="1">
    <location>
        <begin position="28"/>
        <end position="91"/>
    </location>
</feature>
<name>A0A7X5XXP3_9SPHN</name>
<evidence type="ECO:0000313" key="4">
    <source>
        <dbReference type="Proteomes" id="UP000531251"/>
    </source>
</evidence>